<reference evidence="3 4" key="1">
    <citation type="submission" date="2017-05" db="EMBL/GenBank/DDBJ databases">
        <title>Complete and WGS of Bordetella genogroups.</title>
        <authorList>
            <person name="Spilker T."/>
            <person name="LiPuma J."/>
        </authorList>
    </citation>
    <scope>NUCLEOTIDE SEQUENCE [LARGE SCALE GENOMIC DNA]</scope>
    <source>
        <strain evidence="3 4">AU10456</strain>
    </source>
</reference>
<comment type="caution">
    <text evidence="3">The sequence shown here is derived from an EMBL/GenBank/DDBJ whole genome shotgun (WGS) entry which is preliminary data.</text>
</comment>
<name>A0A261TAU8_9BORD</name>
<dbReference type="OrthoDB" id="5296275at2"/>
<dbReference type="InterPro" id="IPR016772">
    <property type="entry name" value="UCP020408"/>
</dbReference>
<evidence type="ECO:0000313" key="4">
    <source>
        <dbReference type="Proteomes" id="UP000216913"/>
    </source>
</evidence>
<evidence type="ECO:0008006" key="5">
    <source>
        <dbReference type="Google" id="ProtNLM"/>
    </source>
</evidence>
<dbReference type="RefSeq" id="WP_141217966.1">
    <property type="nucleotide sequence ID" value="NZ_NEVP01000012.1"/>
</dbReference>
<dbReference type="AlphaFoldDB" id="A0A261TAU8"/>
<sequence>MPVLDDYEHLKREHAALLASYGRVQARCSAMLNAQARRIEALQAETMQLRAEVIMRDTRLAWAGADRQALEAAVPGLARRVTLARQVEYLAGRVQSLVRARQVPTLAMPAVRVSRGTAGAAWTAAGLRAAVTPAAGSPAAGTPAAGSLPVSKSVLCIGGDEGTTRLARVLAELSGARFLAIEGDGREHADRPRDPHAGATGVPRSPDAVRDDARASSTEHDLEACLDAADLVICQTGCVSHGDFWRVQDHCKRHGKQCLLVDDPTALDDTRQVVRLHPARARSE</sequence>
<dbReference type="Proteomes" id="UP000216913">
    <property type="component" value="Unassembled WGS sequence"/>
</dbReference>
<proteinExistence type="inferred from homology"/>
<dbReference type="Pfam" id="PF10087">
    <property type="entry name" value="DUF2325"/>
    <property type="match status" value="1"/>
</dbReference>
<dbReference type="EMBL" id="NEVP01000012">
    <property type="protein sequence ID" value="OZI45763.1"/>
    <property type="molecule type" value="Genomic_DNA"/>
</dbReference>
<protein>
    <recommendedName>
        <fullName evidence="5">DUF2325 domain-containing protein</fullName>
    </recommendedName>
</protein>
<organism evidence="3 4">
    <name type="scientific">Bordetella genomosp. 5</name>
    <dbReference type="NCBI Taxonomy" id="1395608"/>
    <lineage>
        <taxon>Bacteria</taxon>
        <taxon>Pseudomonadati</taxon>
        <taxon>Pseudomonadota</taxon>
        <taxon>Betaproteobacteria</taxon>
        <taxon>Burkholderiales</taxon>
        <taxon>Alcaligenaceae</taxon>
        <taxon>Bordetella</taxon>
    </lineage>
</organism>
<comment type="similarity">
    <text evidence="1">Belongs to the UPF0751 family.</text>
</comment>
<evidence type="ECO:0000256" key="1">
    <source>
        <dbReference type="ARBA" id="ARBA00007189"/>
    </source>
</evidence>
<gene>
    <name evidence="3" type="ORF">CAL25_21285</name>
</gene>
<feature type="compositionally biased region" description="Basic and acidic residues" evidence="2">
    <location>
        <begin position="185"/>
        <end position="196"/>
    </location>
</feature>
<evidence type="ECO:0000313" key="3">
    <source>
        <dbReference type="EMBL" id="OZI45763.1"/>
    </source>
</evidence>
<evidence type="ECO:0000256" key="2">
    <source>
        <dbReference type="SAM" id="MobiDB-lite"/>
    </source>
</evidence>
<accession>A0A261TAU8</accession>
<feature type="region of interest" description="Disordered" evidence="2">
    <location>
        <begin position="185"/>
        <end position="215"/>
    </location>
</feature>
<keyword evidence="4" id="KW-1185">Reference proteome</keyword>